<proteinExistence type="predicted"/>
<evidence type="ECO:0000313" key="2">
    <source>
        <dbReference type="Proteomes" id="UP001367508"/>
    </source>
</evidence>
<comment type="caution">
    <text evidence="1">The sequence shown here is derived from an EMBL/GenBank/DDBJ whole genome shotgun (WGS) entry which is preliminary data.</text>
</comment>
<evidence type="ECO:0000313" key="1">
    <source>
        <dbReference type="EMBL" id="KAK7344802.1"/>
    </source>
</evidence>
<dbReference type="AlphaFoldDB" id="A0AAN9LZ29"/>
<gene>
    <name evidence="1" type="ORF">VNO77_14907</name>
</gene>
<dbReference type="EMBL" id="JAYMYQ010000003">
    <property type="protein sequence ID" value="KAK7344802.1"/>
    <property type="molecule type" value="Genomic_DNA"/>
</dbReference>
<accession>A0AAN9LZ29</accession>
<keyword evidence="2" id="KW-1185">Reference proteome</keyword>
<organism evidence="1 2">
    <name type="scientific">Canavalia gladiata</name>
    <name type="common">Sword bean</name>
    <name type="synonym">Dolichos gladiatus</name>
    <dbReference type="NCBI Taxonomy" id="3824"/>
    <lineage>
        <taxon>Eukaryota</taxon>
        <taxon>Viridiplantae</taxon>
        <taxon>Streptophyta</taxon>
        <taxon>Embryophyta</taxon>
        <taxon>Tracheophyta</taxon>
        <taxon>Spermatophyta</taxon>
        <taxon>Magnoliopsida</taxon>
        <taxon>eudicotyledons</taxon>
        <taxon>Gunneridae</taxon>
        <taxon>Pentapetalae</taxon>
        <taxon>rosids</taxon>
        <taxon>fabids</taxon>
        <taxon>Fabales</taxon>
        <taxon>Fabaceae</taxon>
        <taxon>Papilionoideae</taxon>
        <taxon>50 kb inversion clade</taxon>
        <taxon>NPAAA clade</taxon>
        <taxon>indigoferoid/millettioid clade</taxon>
        <taxon>Phaseoleae</taxon>
        <taxon>Canavalia</taxon>
    </lineage>
</organism>
<reference evidence="1 2" key="1">
    <citation type="submission" date="2024-01" db="EMBL/GenBank/DDBJ databases">
        <title>The genomes of 5 underutilized Papilionoideae crops provide insights into root nodulation and disease resistanc.</title>
        <authorList>
            <person name="Jiang F."/>
        </authorList>
    </citation>
    <scope>NUCLEOTIDE SEQUENCE [LARGE SCALE GENOMIC DNA]</scope>
    <source>
        <strain evidence="1">LVBAO_FW01</strain>
        <tissue evidence="1">Leaves</tissue>
    </source>
</reference>
<protein>
    <submittedName>
        <fullName evidence="1">Uncharacterized protein</fullName>
    </submittedName>
</protein>
<sequence length="109" mass="12452">MSLKLVTAAKCIVSSDICRSLAQKQLGYILRDYHSFYLVFQNPVKVARLTAESGLHNPGTKQKSRCETAEQIPRSYTTLEYTLTSLGHMSWIKDKPKLFHDMQSQFRVA</sequence>
<name>A0AAN9LZ29_CANGL</name>
<dbReference type="Proteomes" id="UP001367508">
    <property type="component" value="Unassembled WGS sequence"/>
</dbReference>